<dbReference type="PANTHER" id="PTHR48086:SF10">
    <property type="entry name" value="AGR155CP"/>
    <property type="match status" value="1"/>
</dbReference>
<evidence type="ECO:0000256" key="4">
    <source>
        <dbReference type="ARBA" id="ARBA00022692"/>
    </source>
</evidence>
<evidence type="ECO:0000256" key="6">
    <source>
        <dbReference type="ARBA" id="ARBA00023136"/>
    </source>
</evidence>
<keyword evidence="4 8" id="KW-0812">Transmembrane</keyword>
<dbReference type="Pfam" id="PF00474">
    <property type="entry name" value="SSF"/>
    <property type="match status" value="1"/>
</dbReference>
<evidence type="ECO:0000256" key="3">
    <source>
        <dbReference type="ARBA" id="ARBA00022448"/>
    </source>
</evidence>
<feature type="transmembrane region" description="Helical" evidence="8">
    <location>
        <begin position="312"/>
        <end position="345"/>
    </location>
</feature>
<dbReference type="Proteomes" id="UP000461670">
    <property type="component" value="Unassembled WGS sequence"/>
</dbReference>
<sequence length="480" mass="51791">MMLDTTSALWWLLLFSVAYASASILYARQRQGSLEDYVVARNSQSSLATVLTLMASTLGAWILFSPAQAATWGGLAAVIGYALGSMSPRLAMIPLGRRMRELMPGGHTLTEFLLARYGRPLYALVLVIMLFYMFIALTAEITAIAKLVTLVAPIPLWTTAAIVMGCTLLYTAYGGLRTSIFTDKVHMVVVIPLLATLLFMGWRASGGAASVIETLQAQQPRLLSLTDPIGIKADFTFLVAILLTGLFHQGNWQRIYAARDSKSMQRGFLFGGMMVAPFILVMGLFGLAFMAITPGGDSSVALFEVVIRDVPAWFAVMLIFLGLSLVMSSADTTICAISSIVAVDLGRLMPQASPARMLRLARVLIFVTAIPVMAVAAQGYSVLYLFLLADLLCSAAAFPVFYGLYSRRHDGFSATVATLAGLAAGLFMFPLPGQPMDHLLESFLLAALVPVAVTAALRLLPRRQVHFDLGSLAQKVRKLG</sequence>
<feature type="transmembrane region" description="Helical" evidence="8">
    <location>
        <begin position="70"/>
        <end position="91"/>
    </location>
</feature>
<evidence type="ECO:0000256" key="2">
    <source>
        <dbReference type="ARBA" id="ARBA00006434"/>
    </source>
</evidence>
<gene>
    <name evidence="9" type="primary">panF</name>
    <name evidence="9" type="ORF">GAK30_00063</name>
</gene>
<dbReference type="Gene3D" id="1.20.1730.10">
    <property type="entry name" value="Sodium/glucose cotransporter"/>
    <property type="match status" value="1"/>
</dbReference>
<feature type="transmembrane region" description="Helical" evidence="8">
    <location>
        <begin position="154"/>
        <end position="173"/>
    </location>
</feature>
<organism evidence="9 10">
    <name type="scientific">Paracidovorax wautersii</name>
    <dbReference type="NCBI Taxonomy" id="1177982"/>
    <lineage>
        <taxon>Bacteria</taxon>
        <taxon>Pseudomonadati</taxon>
        <taxon>Pseudomonadota</taxon>
        <taxon>Betaproteobacteria</taxon>
        <taxon>Burkholderiales</taxon>
        <taxon>Comamonadaceae</taxon>
        <taxon>Paracidovorax</taxon>
    </lineage>
</organism>
<feature type="transmembrane region" description="Helical" evidence="8">
    <location>
        <begin position="185"/>
        <end position="202"/>
    </location>
</feature>
<evidence type="ECO:0000256" key="1">
    <source>
        <dbReference type="ARBA" id="ARBA00004141"/>
    </source>
</evidence>
<feature type="transmembrane region" description="Helical" evidence="8">
    <location>
        <begin position="383"/>
        <end position="405"/>
    </location>
</feature>
<protein>
    <submittedName>
        <fullName evidence="9">Sodium/pantothenate symporter</fullName>
    </submittedName>
</protein>
<dbReference type="CDD" id="cd11476">
    <property type="entry name" value="SLC5sbd_DUR3"/>
    <property type="match status" value="1"/>
</dbReference>
<comment type="caution">
    <text evidence="9">The sequence shown here is derived from an EMBL/GenBank/DDBJ whole genome shotgun (WGS) entry which is preliminary data.</text>
</comment>
<dbReference type="InterPro" id="IPR038377">
    <property type="entry name" value="Na/Glc_symporter_sf"/>
</dbReference>
<proteinExistence type="inferred from homology"/>
<dbReference type="GO" id="GO:0015606">
    <property type="term" value="F:spermidine transmembrane transporter activity"/>
    <property type="evidence" value="ECO:0007669"/>
    <property type="project" value="TreeGrafter"/>
</dbReference>
<feature type="transmembrane region" description="Helical" evidence="8">
    <location>
        <begin position="357"/>
        <end position="377"/>
    </location>
</feature>
<keyword evidence="5 8" id="KW-1133">Transmembrane helix</keyword>
<dbReference type="InterPro" id="IPR001734">
    <property type="entry name" value="Na/solute_symporter"/>
</dbReference>
<feature type="transmembrane region" description="Helical" evidence="8">
    <location>
        <begin position="47"/>
        <end position="64"/>
    </location>
</feature>
<feature type="transmembrane region" description="Helical" evidence="8">
    <location>
        <begin position="443"/>
        <end position="460"/>
    </location>
</feature>
<feature type="transmembrane region" description="Helical" evidence="8">
    <location>
        <begin position="6"/>
        <end position="27"/>
    </location>
</feature>
<dbReference type="GO" id="GO:0005886">
    <property type="term" value="C:plasma membrane"/>
    <property type="evidence" value="ECO:0007669"/>
    <property type="project" value="TreeGrafter"/>
</dbReference>
<keyword evidence="6 8" id="KW-0472">Membrane</keyword>
<accession>A0A7V8FSD9</accession>
<dbReference type="EMBL" id="WNDQ01000001">
    <property type="protein sequence ID" value="KAF1024044.1"/>
    <property type="molecule type" value="Genomic_DNA"/>
</dbReference>
<name>A0A7V8FSD9_9BURK</name>
<feature type="transmembrane region" description="Helical" evidence="8">
    <location>
        <begin position="412"/>
        <end position="431"/>
    </location>
</feature>
<evidence type="ECO:0000256" key="7">
    <source>
        <dbReference type="RuleBase" id="RU362091"/>
    </source>
</evidence>
<dbReference type="PROSITE" id="PS50283">
    <property type="entry name" value="NA_SOLUT_SYMP_3"/>
    <property type="match status" value="1"/>
</dbReference>
<evidence type="ECO:0000256" key="5">
    <source>
        <dbReference type="ARBA" id="ARBA00022989"/>
    </source>
</evidence>
<dbReference type="AlphaFoldDB" id="A0A7V8FSD9"/>
<reference evidence="10" key="1">
    <citation type="journal article" date="2020" name="MBio">
        <title>Horizontal gene transfer to a defensive symbiont with a reduced genome amongst a multipartite beetle microbiome.</title>
        <authorList>
            <person name="Waterworth S.C."/>
            <person name="Florez L.V."/>
            <person name="Rees E.R."/>
            <person name="Hertweck C."/>
            <person name="Kaltenpoth M."/>
            <person name="Kwan J.C."/>
        </authorList>
    </citation>
    <scope>NUCLEOTIDE SEQUENCE [LARGE SCALE GENOMIC DNA]</scope>
</reference>
<comment type="similarity">
    <text evidence="2 7">Belongs to the sodium:solute symporter (SSF) (TC 2.A.21) family.</text>
</comment>
<feature type="transmembrane region" description="Helical" evidence="8">
    <location>
        <begin position="268"/>
        <end position="292"/>
    </location>
</feature>
<dbReference type="InterPro" id="IPR050277">
    <property type="entry name" value="Sodium:Solute_Symporter"/>
</dbReference>
<keyword evidence="3" id="KW-0813">Transport</keyword>
<comment type="subcellular location">
    <subcellularLocation>
        <location evidence="1">Membrane</location>
        <topology evidence="1">Multi-pass membrane protein</topology>
    </subcellularLocation>
</comment>
<feature type="transmembrane region" description="Helical" evidence="8">
    <location>
        <begin position="121"/>
        <end position="148"/>
    </location>
</feature>
<dbReference type="PANTHER" id="PTHR48086">
    <property type="entry name" value="SODIUM/PROLINE SYMPORTER-RELATED"/>
    <property type="match status" value="1"/>
</dbReference>
<evidence type="ECO:0000256" key="8">
    <source>
        <dbReference type="SAM" id="Phobius"/>
    </source>
</evidence>
<evidence type="ECO:0000313" key="9">
    <source>
        <dbReference type="EMBL" id="KAF1024044.1"/>
    </source>
</evidence>
<feature type="transmembrane region" description="Helical" evidence="8">
    <location>
        <begin position="229"/>
        <end position="247"/>
    </location>
</feature>
<evidence type="ECO:0000313" key="10">
    <source>
        <dbReference type="Proteomes" id="UP000461670"/>
    </source>
</evidence>